<evidence type="ECO:0000259" key="6">
    <source>
        <dbReference type="Pfam" id="PF25087"/>
    </source>
</evidence>
<dbReference type="InterPro" id="IPR036388">
    <property type="entry name" value="WH-like_DNA-bd_sf"/>
</dbReference>
<dbReference type="InterPro" id="IPR011004">
    <property type="entry name" value="Trimer_LpxA-like_sf"/>
</dbReference>
<dbReference type="InterPro" id="IPR041368">
    <property type="entry name" value="DRP_C"/>
</dbReference>
<keyword evidence="4" id="KW-0012">Acyltransferase</keyword>
<evidence type="ECO:0000256" key="2">
    <source>
        <dbReference type="ARBA" id="ARBA00007947"/>
    </source>
</evidence>
<evidence type="ECO:0000256" key="1">
    <source>
        <dbReference type="ARBA" id="ARBA00007707"/>
    </source>
</evidence>
<dbReference type="SUPFAM" id="SSF51161">
    <property type="entry name" value="Trimeric LpxA-like enzymes"/>
    <property type="match status" value="1"/>
</dbReference>
<comment type="caution">
    <text evidence="7">The sequence shown here is derived from an EMBL/GenBank/DDBJ whole genome shotgun (WGS) entry which is preliminary data.</text>
</comment>
<reference evidence="7" key="2">
    <citation type="journal article" date="2021" name="PeerJ">
        <title>Extensive microbial diversity within the chicken gut microbiome revealed by metagenomics and culture.</title>
        <authorList>
            <person name="Gilroy R."/>
            <person name="Ravi A."/>
            <person name="Getino M."/>
            <person name="Pursley I."/>
            <person name="Horton D.L."/>
            <person name="Alikhan N.F."/>
            <person name="Baker D."/>
            <person name="Gharbi K."/>
            <person name="Hall N."/>
            <person name="Watson M."/>
            <person name="Adriaenssens E.M."/>
            <person name="Foster-Nyarko E."/>
            <person name="Jarju S."/>
            <person name="Secka A."/>
            <person name="Antonio M."/>
            <person name="Oren A."/>
            <person name="Chaudhuri R.R."/>
            <person name="La Ragione R."/>
            <person name="Hildebrand F."/>
            <person name="Pallen M.J."/>
        </authorList>
    </citation>
    <scope>NUCLEOTIDE SEQUENCE</scope>
    <source>
        <strain evidence="7">7293</strain>
    </source>
</reference>
<reference evidence="7" key="1">
    <citation type="submission" date="2020-10" db="EMBL/GenBank/DDBJ databases">
        <authorList>
            <person name="Gilroy R."/>
        </authorList>
    </citation>
    <scope>NUCLEOTIDE SEQUENCE</scope>
    <source>
        <strain evidence="7">7293</strain>
    </source>
</reference>
<dbReference type="Pfam" id="PF17726">
    <property type="entry name" value="DpnI_C"/>
    <property type="match status" value="1"/>
</dbReference>
<dbReference type="EMBL" id="JADIMT010000003">
    <property type="protein sequence ID" value="MBO8435366.1"/>
    <property type="molecule type" value="Genomic_DNA"/>
</dbReference>
<dbReference type="GO" id="GO:0016746">
    <property type="term" value="F:acyltransferase activity"/>
    <property type="evidence" value="ECO:0007669"/>
    <property type="project" value="UniProtKB-KW"/>
</dbReference>
<dbReference type="InterPro" id="IPR001451">
    <property type="entry name" value="Hexapep"/>
</dbReference>
<dbReference type="GO" id="GO:0016779">
    <property type="term" value="F:nucleotidyltransferase activity"/>
    <property type="evidence" value="ECO:0007669"/>
    <property type="project" value="UniProtKB-ARBA"/>
</dbReference>
<dbReference type="PANTHER" id="PTHR43584:SF8">
    <property type="entry name" value="N-ACETYLMURAMATE ALPHA-1-PHOSPHATE URIDYLYLTRANSFERASE"/>
    <property type="match status" value="1"/>
</dbReference>
<evidence type="ECO:0000313" key="8">
    <source>
        <dbReference type="Proteomes" id="UP000823615"/>
    </source>
</evidence>
<gene>
    <name evidence="7" type="ORF">IAA97_00075</name>
</gene>
<comment type="similarity">
    <text evidence="1">In the C-terminal section; belongs to the transferase hexapeptide repeat family.</text>
</comment>
<dbReference type="Gene3D" id="1.10.10.10">
    <property type="entry name" value="Winged helix-like DNA-binding domain superfamily/Winged helix DNA-binding domain"/>
    <property type="match status" value="1"/>
</dbReference>
<dbReference type="PANTHER" id="PTHR43584">
    <property type="entry name" value="NUCLEOTIDYL TRANSFERASE"/>
    <property type="match status" value="1"/>
</dbReference>
<keyword evidence="3" id="KW-0808">Transferase</keyword>
<dbReference type="Pfam" id="PF25087">
    <property type="entry name" value="GMPPB_C"/>
    <property type="match status" value="1"/>
</dbReference>
<dbReference type="InterPro" id="IPR056729">
    <property type="entry name" value="GMPPB_C"/>
</dbReference>
<dbReference type="Pfam" id="PF00132">
    <property type="entry name" value="Hexapep"/>
    <property type="match status" value="1"/>
</dbReference>
<evidence type="ECO:0000259" key="5">
    <source>
        <dbReference type="Pfam" id="PF17726"/>
    </source>
</evidence>
<dbReference type="AlphaFoldDB" id="A0A9D9H3R0"/>
<dbReference type="Gene3D" id="2.160.10.10">
    <property type="entry name" value="Hexapeptide repeat proteins"/>
    <property type="match status" value="1"/>
</dbReference>
<dbReference type="Proteomes" id="UP000823615">
    <property type="component" value="Unassembled WGS sequence"/>
</dbReference>
<evidence type="ECO:0000256" key="3">
    <source>
        <dbReference type="ARBA" id="ARBA00022679"/>
    </source>
</evidence>
<comment type="similarity">
    <text evidence="2">In the N-terminal section; belongs to the N-acetylglucosamine-1-phosphate uridyltransferase family.</text>
</comment>
<accession>A0A9D9H3R0</accession>
<dbReference type="InterPro" id="IPR050065">
    <property type="entry name" value="GlmU-like"/>
</dbReference>
<feature type="domain" description="Mannose-1-phosphate guanyltransferase C-terminal" evidence="6">
    <location>
        <begin position="65"/>
        <end position="137"/>
    </location>
</feature>
<feature type="domain" description="Dam-replacing protein HTH" evidence="5">
    <location>
        <begin position="220"/>
        <end position="285"/>
    </location>
</feature>
<protein>
    <submittedName>
        <fullName evidence="7">UDP-N-acetylglucosamine pyrophosphorylase</fullName>
    </submittedName>
</protein>
<name>A0A9D9H3R0_9SPIO</name>
<evidence type="ECO:0000313" key="7">
    <source>
        <dbReference type="EMBL" id="MBO8435366.1"/>
    </source>
</evidence>
<proteinExistence type="inferred from homology"/>
<organism evidence="7 8">
    <name type="scientific">Candidatus Ornithospirochaeta stercoripullorum</name>
    <dbReference type="NCBI Taxonomy" id="2840899"/>
    <lineage>
        <taxon>Bacteria</taxon>
        <taxon>Pseudomonadati</taxon>
        <taxon>Spirochaetota</taxon>
        <taxon>Spirochaetia</taxon>
        <taxon>Spirochaetales</taxon>
        <taxon>Spirochaetaceae</taxon>
        <taxon>Spirochaetaceae incertae sedis</taxon>
        <taxon>Candidatus Ornithospirochaeta</taxon>
    </lineage>
</organism>
<sequence>MSFIEKLFSPGHSIAWDYISSFSELHEILPHIHDFIGSCQKTRLVEIADGVWASPTASIARTAVIMPPCLIGEGAEIRHSAYIRGNAVIGDNAVIGNSCEIKNAIISDNAEIPHFNYVGDSILGYKAHMGAGAITSNVRSDKKPIVLHINGKDLHTKLHKVGAFIGDRAEIGCNAVLNPGTIIGKDSIIYPLSSVRGYVPERMIYKANGNCVQREEKYMGWKEDVLEKILSLKKKEFTLDEVYQFEDELQRLYSNNHNVQAKIRQQLQMLRDDGILEFIAPGRYRLTR</sequence>
<evidence type="ECO:0000256" key="4">
    <source>
        <dbReference type="ARBA" id="ARBA00023315"/>
    </source>
</evidence>